<name>A0AA86NL56_9EUKA</name>
<comment type="caution">
    <text evidence="1">The sequence shown here is derived from an EMBL/GenBank/DDBJ whole genome shotgun (WGS) entry which is preliminary data.</text>
</comment>
<keyword evidence="3" id="KW-1185">Reference proteome</keyword>
<dbReference type="AlphaFoldDB" id="A0AA86NL56"/>
<dbReference type="Proteomes" id="UP001642409">
    <property type="component" value="Unassembled WGS sequence"/>
</dbReference>
<dbReference type="EMBL" id="CATOUU010000217">
    <property type="protein sequence ID" value="CAI9921201.1"/>
    <property type="molecule type" value="Genomic_DNA"/>
</dbReference>
<organism evidence="1">
    <name type="scientific">Hexamita inflata</name>
    <dbReference type="NCBI Taxonomy" id="28002"/>
    <lineage>
        <taxon>Eukaryota</taxon>
        <taxon>Metamonada</taxon>
        <taxon>Diplomonadida</taxon>
        <taxon>Hexamitidae</taxon>
        <taxon>Hexamitinae</taxon>
        <taxon>Hexamita</taxon>
    </lineage>
</organism>
<proteinExistence type="predicted"/>
<evidence type="ECO:0000313" key="2">
    <source>
        <dbReference type="EMBL" id="CAL6066268.1"/>
    </source>
</evidence>
<protein>
    <submittedName>
        <fullName evidence="2">Hypothetical_protein</fullName>
    </submittedName>
</protein>
<evidence type="ECO:0000313" key="3">
    <source>
        <dbReference type="Proteomes" id="UP001642409"/>
    </source>
</evidence>
<gene>
    <name evidence="2" type="ORF">HINF_LOCUS52240</name>
    <name evidence="1" type="ORF">HINF_LOCUS8846</name>
</gene>
<dbReference type="EMBL" id="CAXDID020000259">
    <property type="protein sequence ID" value="CAL6066268.1"/>
    <property type="molecule type" value="Genomic_DNA"/>
</dbReference>
<evidence type="ECO:0000313" key="1">
    <source>
        <dbReference type="EMBL" id="CAI9921201.1"/>
    </source>
</evidence>
<reference evidence="2 3" key="2">
    <citation type="submission" date="2024-07" db="EMBL/GenBank/DDBJ databases">
        <authorList>
            <person name="Akdeniz Z."/>
        </authorList>
    </citation>
    <scope>NUCLEOTIDE SEQUENCE [LARGE SCALE GENOMIC DNA]</scope>
</reference>
<reference evidence="1" key="1">
    <citation type="submission" date="2023-06" db="EMBL/GenBank/DDBJ databases">
        <authorList>
            <person name="Kurt Z."/>
        </authorList>
    </citation>
    <scope>NUCLEOTIDE SEQUENCE</scope>
</reference>
<accession>A0AA86NL56</accession>
<sequence>MAAPGIKAIQYRRKNNQHCSVNDLRNWKSQYKRAKYRYPRHQNRFRNYLKDYKGYQNKRYRNRNNSWMAVKSSIAVKQAEFIENINQGTTSNIEQYILTLQLQYLPEGTAEMLEAAFKPRMPECTFKTMPNGDLSIKCSKDKLEAVKMTIAIVKVNSFALEFTEKTLK</sequence>